<dbReference type="PROSITE" id="PS51257">
    <property type="entry name" value="PROKAR_LIPOPROTEIN"/>
    <property type="match status" value="1"/>
</dbReference>
<dbReference type="RefSeq" id="WP_071869357.1">
    <property type="nucleotide sequence ID" value="NZ_BJUG01000019.1"/>
</dbReference>
<dbReference type="AlphaFoldDB" id="A0A510WG99"/>
<gene>
    <name evidence="1" type="ORF">ETH01_24810</name>
</gene>
<name>A0A510WG99_ENTTH</name>
<evidence type="ECO:0000313" key="2">
    <source>
        <dbReference type="Proteomes" id="UP000321361"/>
    </source>
</evidence>
<reference evidence="1 2" key="1">
    <citation type="submission" date="2019-07" db="EMBL/GenBank/DDBJ databases">
        <title>Whole genome shotgun sequence of Enterococcus thailandicus NBRC 101867.</title>
        <authorList>
            <person name="Hosoyama A."/>
            <person name="Uohara A."/>
            <person name="Ohji S."/>
            <person name="Ichikawa N."/>
        </authorList>
    </citation>
    <scope>NUCLEOTIDE SEQUENCE [LARGE SCALE GENOMIC DNA]</scope>
    <source>
        <strain evidence="1 2">NBRC 101867</strain>
    </source>
</reference>
<dbReference type="EMBL" id="BJUG01000019">
    <property type="protein sequence ID" value="GEK38194.1"/>
    <property type="molecule type" value="Genomic_DNA"/>
</dbReference>
<evidence type="ECO:0000313" key="1">
    <source>
        <dbReference type="EMBL" id="GEK38194.1"/>
    </source>
</evidence>
<comment type="caution">
    <text evidence="1">The sequence shown here is derived from an EMBL/GenBank/DDBJ whole genome shotgun (WGS) entry which is preliminary data.</text>
</comment>
<accession>A0A510WG99</accession>
<dbReference type="Proteomes" id="UP000321361">
    <property type="component" value="Unassembled WGS sequence"/>
</dbReference>
<dbReference type="OrthoDB" id="2184672at2"/>
<protein>
    <recommendedName>
        <fullName evidence="3">Lipoprotein</fullName>
    </recommendedName>
</protein>
<evidence type="ECO:0008006" key="3">
    <source>
        <dbReference type="Google" id="ProtNLM"/>
    </source>
</evidence>
<organism evidence="1 2">
    <name type="scientific">Enterococcus thailandicus</name>
    <dbReference type="NCBI Taxonomy" id="417368"/>
    <lineage>
        <taxon>Bacteria</taxon>
        <taxon>Bacillati</taxon>
        <taxon>Bacillota</taxon>
        <taxon>Bacilli</taxon>
        <taxon>Lactobacillales</taxon>
        <taxon>Enterococcaceae</taxon>
        <taxon>Enterococcus</taxon>
    </lineage>
</organism>
<sequence>MKKLLLGLLAVCFLGGCSTQEDPEDVTYDWTPPFEDVSWGMGEDEAMEALDLDAEEAALDVTPEKYQVFSFTSAMESEVGMAAPDLVFEPGFGLIGVTLRYMPTEEEAAETLTKLEAAYGKSDDGTWSGTKFGDLGLSEEQVAAFKEEDEEISDNDSIVTILLNQDNLTDNYQECVFEGKAAAILEHVLQNNN</sequence>
<proteinExistence type="predicted"/>